<evidence type="ECO:0000313" key="5">
    <source>
        <dbReference type="Proteomes" id="UP000266861"/>
    </source>
</evidence>
<feature type="signal peptide" evidence="2">
    <location>
        <begin position="1"/>
        <end position="19"/>
    </location>
</feature>
<dbReference type="Proteomes" id="UP000266861">
    <property type="component" value="Unassembled WGS sequence"/>
</dbReference>
<accession>A0A397GY68</accession>
<feature type="chain" id="PRO_5017444813" description="Cas12f1-like TNB domain-containing protein" evidence="2">
    <location>
        <begin position="20"/>
        <end position="262"/>
    </location>
</feature>
<dbReference type="OrthoDB" id="2413960at2759"/>
<evidence type="ECO:0000259" key="3">
    <source>
        <dbReference type="Pfam" id="PF07282"/>
    </source>
</evidence>
<keyword evidence="5" id="KW-1185">Reference proteome</keyword>
<evidence type="ECO:0000256" key="2">
    <source>
        <dbReference type="SAM" id="SignalP"/>
    </source>
</evidence>
<dbReference type="AlphaFoldDB" id="A0A397GY68"/>
<protein>
    <recommendedName>
        <fullName evidence="3">Cas12f1-like TNB domain-containing protein</fullName>
    </recommendedName>
</protein>
<feature type="domain" description="Cas12f1-like TNB" evidence="3">
    <location>
        <begin position="180"/>
        <end position="227"/>
    </location>
</feature>
<keyword evidence="2" id="KW-0732">Signal</keyword>
<proteinExistence type="predicted"/>
<sequence length="262" mass="30990">MELGSWYLIWISVLKIVKLENLLSIVTVFVVRHNGMCSVTNPLVEWKKIGRDRRRRQEVAKAQEEQELQDSSRQDTTYLSFFYTREKVETQMLDRNSAMDLQLSKSKGVYTFLCKIKSVKNLLAKFHYDAQLVINQLGEFYLLIVLDSSVRIFIIEYDPSEQAIEWSKNDIIHKYSWCWIIICTEEYTNKICGYCSHIHRKLNGFKMFRCPSCTAKLDWDINGACNILLHYLTIISKKLVYTDAGIYPWDLYDPCRIHIFFY</sequence>
<reference evidence="4 5" key="1">
    <citation type="submission" date="2018-08" db="EMBL/GenBank/DDBJ databases">
        <title>Genome and evolution of the arbuscular mycorrhizal fungus Diversispora epigaea (formerly Glomus versiforme) and its bacterial endosymbionts.</title>
        <authorList>
            <person name="Sun X."/>
            <person name="Fei Z."/>
            <person name="Harrison M."/>
        </authorList>
    </citation>
    <scope>NUCLEOTIDE SEQUENCE [LARGE SCALE GENOMIC DNA]</scope>
    <source>
        <strain evidence="4 5">IT104</strain>
    </source>
</reference>
<dbReference type="Pfam" id="PF07282">
    <property type="entry name" value="Cas12f1-like_TNB"/>
    <property type="match status" value="1"/>
</dbReference>
<evidence type="ECO:0000256" key="1">
    <source>
        <dbReference type="ARBA" id="ARBA00023125"/>
    </source>
</evidence>
<gene>
    <name evidence="4" type="ORF">Glove_426g63</name>
</gene>
<comment type="caution">
    <text evidence="4">The sequence shown here is derived from an EMBL/GenBank/DDBJ whole genome shotgun (WGS) entry which is preliminary data.</text>
</comment>
<evidence type="ECO:0000313" key="4">
    <source>
        <dbReference type="EMBL" id="RHZ54568.1"/>
    </source>
</evidence>
<dbReference type="GO" id="GO:0003677">
    <property type="term" value="F:DNA binding"/>
    <property type="evidence" value="ECO:0007669"/>
    <property type="project" value="UniProtKB-KW"/>
</dbReference>
<name>A0A397GY68_9GLOM</name>
<organism evidence="4 5">
    <name type="scientific">Diversispora epigaea</name>
    <dbReference type="NCBI Taxonomy" id="1348612"/>
    <lineage>
        <taxon>Eukaryota</taxon>
        <taxon>Fungi</taxon>
        <taxon>Fungi incertae sedis</taxon>
        <taxon>Mucoromycota</taxon>
        <taxon>Glomeromycotina</taxon>
        <taxon>Glomeromycetes</taxon>
        <taxon>Diversisporales</taxon>
        <taxon>Diversisporaceae</taxon>
        <taxon>Diversispora</taxon>
    </lineage>
</organism>
<keyword evidence="1" id="KW-0238">DNA-binding</keyword>
<dbReference type="EMBL" id="PQFF01000377">
    <property type="protein sequence ID" value="RHZ54568.1"/>
    <property type="molecule type" value="Genomic_DNA"/>
</dbReference>
<dbReference type="InterPro" id="IPR010095">
    <property type="entry name" value="Cas12f1-like_TNB"/>
</dbReference>